<dbReference type="PANTHER" id="PTHR43798:SF33">
    <property type="entry name" value="HYDROLASE, PUTATIVE (AFU_ORTHOLOGUE AFUA_2G14860)-RELATED"/>
    <property type="match status" value="1"/>
</dbReference>
<evidence type="ECO:0000313" key="3">
    <source>
        <dbReference type="Proteomes" id="UP000034883"/>
    </source>
</evidence>
<keyword evidence="3" id="KW-1185">Reference proteome</keyword>
<gene>
    <name evidence="2" type="ORF">DB32_007901</name>
</gene>
<organism evidence="2 3">
    <name type="scientific">Sandaracinus amylolyticus</name>
    <dbReference type="NCBI Taxonomy" id="927083"/>
    <lineage>
        <taxon>Bacteria</taxon>
        <taxon>Pseudomonadati</taxon>
        <taxon>Myxococcota</taxon>
        <taxon>Polyangia</taxon>
        <taxon>Polyangiales</taxon>
        <taxon>Sandaracinaceae</taxon>
        <taxon>Sandaracinus</taxon>
    </lineage>
</organism>
<dbReference type="EMBL" id="CP011125">
    <property type="protein sequence ID" value="AKF10752.1"/>
    <property type="molecule type" value="Genomic_DNA"/>
</dbReference>
<dbReference type="InterPro" id="IPR050266">
    <property type="entry name" value="AB_hydrolase_sf"/>
</dbReference>
<dbReference type="GO" id="GO:0016787">
    <property type="term" value="F:hydrolase activity"/>
    <property type="evidence" value="ECO:0007669"/>
    <property type="project" value="UniProtKB-KW"/>
</dbReference>
<sequence>MEMLGHARVVRVNDCDVAWGELGEGPPLVLLHGLADSHRTFRRIAPALARTHRVLMPDLPGHGYSGRPADAPYDAPWFASTIAAWMEAAGAPHAAICGHSFGGGVALAMLRDHAARVERLALIAPGGLGREVTPWLRFSALPVARALLGSILARRIATRLAVSPLGPARFARPEPEELARYAVLAAMPGTAEALQRILDASLDVNGQRATFWEVVDAKTTLPPIAVLWGMLDPVLPFAHARRAAEKLLHASVHAYERCGHFPHLDCPERVLADLSAFLGDAERPCCRLVDCGDDGTQRAQWLDGLAMAAE</sequence>
<dbReference type="InterPro" id="IPR000073">
    <property type="entry name" value="AB_hydrolase_1"/>
</dbReference>
<dbReference type="PRINTS" id="PR00111">
    <property type="entry name" value="ABHYDROLASE"/>
</dbReference>
<dbReference type="RefSeq" id="WP_169791695.1">
    <property type="nucleotide sequence ID" value="NZ_CP011125.1"/>
</dbReference>
<keyword evidence="2" id="KW-0378">Hydrolase</keyword>
<feature type="domain" description="AB hydrolase-1" evidence="1">
    <location>
        <begin position="26"/>
        <end position="265"/>
    </location>
</feature>
<dbReference type="InterPro" id="IPR029058">
    <property type="entry name" value="AB_hydrolase_fold"/>
</dbReference>
<dbReference type="Pfam" id="PF00561">
    <property type="entry name" value="Abhydrolase_1"/>
    <property type="match status" value="1"/>
</dbReference>
<reference evidence="2 3" key="1">
    <citation type="submission" date="2015-03" db="EMBL/GenBank/DDBJ databases">
        <title>Genome assembly of Sandaracinus amylolyticus DSM 53668.</title>
        <authorList>
            <person name="Sharma G."/>
            <person name="Subramanian S."/>
        </authorList>
    </citation>
    <scope>NUCLEOTIDE SEQUENCE [LARGE SCALE GENOMIC DNA]</scope>
    <source>
        <strain evidence="2 3">DSM 53668</strain>
    </source>
</reference>
<dbReference type="PANTHER" id="PTHR43798">
    <property type="entry name" value="MONOACYLGLYCEROL LIPASE"/>
    <property type="match status" value="1"/>
</dbReference>
<dbReference type="Gene3D" id="3.40.50.1820">
    <property type="entry name" value="alpha/beta hydrolase"/>
    <property type="match status" value="1"/>
</dbReference>
<dbReference type="SUPFAM" id="SSF53474">
    <property type="entry name" value="alpha/beta-Hydrolases"/>
    <property type="match status" value="1"/>
</dbReference>
<proteinExistence type="predicted"/>
<name>A0A0F6W9G2_9BACT</name>
<evidence type="ECO:0000313" key="2">
    <source>
        <dbReference type="EMBL" id="AKF10752.1"/>
    </source>
</evidence>
<dbReference type="Proteomes" id="UP000034883">
    <property type="component" value="Chromosome"/>
</dbReference>
<dbReference type="STRING" id="927083.DB32_007901"/>
<protein>
    <submittedName>
        <fullName evidence="2">Alpha/beta hydrolase</fullName>
    </submittedName>
</protein>
<dbReference type="GO" id="GO:0016020">
    <property type="term" value="C:membrane"/>
    <property type="evidence" value="ECO:0007669"/>
    <property type="project" value="TreeGrafter"/>
</dbReference>
<dbReference type="AlphaFoldDB" id="A0A0F6W9G2"/>
<evidence type="ECO:0000259" key="1">
    <source>
        <dbReference type="Pfam" id="PF00561"/>
    </source>
</evidence>
<dbReference type="KEGG" id="samy:DB32_007901"/>
<accession>A0A0F6W9G2</accession>